<feature type="domain" description="Strawberry notch AAA" evidence="4">
    <location>
        <begin position="71"/>
        <end position="183"/>
    </location>
</feature>
<dbReference type="InterPro" id="IPR039187">
    <property type="entry name" value="SNO_AAA"/>
</dbReference>
<sequence length="992" mass="108875">MADPADSPVEIAEGLPSASAYPTLNLDFSSSEPLPRAETDWERDAAERGEAATSPVFTPFSLSITERRAPHPRLVVETRSMAGMPPPPLVRQRFESPLADDAWGRSGLFGGASDEQAELALRILDGWDAGHGCLCADDVGVGKSREIALLVLEALEQGERRIVVTTKNENNVRDLEHEFRRVASGHQHGPFPAQFIEVGAYREAKGEGGVLPLPDGPAVYLAHAYNLADFQPAIAAVRPTVWLADEAHEFANIADSKRGMAWTALHEAMLPCTSKLAYFTATPAVTLDQLSYLYGLRLWRIGAFDSWIARKTGKSTADQDENPGAAEEAVTAHVAEAAALGDAAGVDADQAAASGKRRFMVRRNDAFTIRTTPAEAEQVMRELKGSGHYLSRDLWRGGVSFEVEWIDLPEIPGAMERYDRAAAVCRDLSLAARQFGAMNARVKTAGLDRAMIQGYLKQLLFDLRLDSVLARADRAIAAGRQVVISIHSVAGDDEGTAALGRDAQDHAVNRRLESAINRINIREIRKQGDDGETSYVDLGDIPEALLAREELRLRARALPPLRDPVHVIEQHFGASRVAAITGRIPARLRALRMGEFQAGGRDVALISRAGKVGLSLHDVNRRPRTMLVADYEWSADLFKQELGRVDRTGQFTSPEIVLAASVAAGERKFAATIAARMASLGATCKGSAESTGTDALDQFDMSGGIALEAMKNAVERMDDEARRYFTGSQFLERQKTSDGAWIWTPKRRPDEGTQMRHFLLDLLMFPLAVANRTLALWEEEREKLLTADTIDALAARRTGRVRGTVLRERALPASPPIVLVDVENEDGEVRAIARGFVTEHMVRIQGARGPDTDGGPRTRRYLQFTAEDGRLVSGLDLSASEAHRVRWAFGVHERRDTSPRAVLEDLRVGEKIDVRSPGRLQWTLHLRRDGRIEIRGAKISRDRDALMRPGLYGAVRYEPLGNFLYLASHEHLEGFLEIYPAVDGEPALEAAA</sequence>
<keyword evidence="6" id="KW-1185">Reference proteome</keyword>
<evidence type="ECO:0000313" key="5">
    <source>
        <dbReference type="EMBL" id="MBB6070337.1"/>
    </source>
</evidence>
<evidence type="ECO:0000256" key="1">
    <source>
        <dbReference type="ARBA" id="ARBA00006992"/>
    </source>
</evidence>
<comment type="caution">
    <text evidence="5">The sequence shown here is derived from an EMBL/GenBank/DDBJ whole genome shotgun (WGS) entry which is preliminary data.</text>
</comment>
<dbReference type="Pfam" id="PF13871">
    <property type="entry name" value="Helicase_C_4"/>
    <property type="match status" value="1"/>
</dbReference>
<dbReference type="InterPro" id="IPR027417">
    <property type="entry name" value="P-loop_NTPase"/>
</dbReference>
<dbReference type="EMBL" id="JACHIA010000004">
    <property type="protein sequence ID" value="MBB6070337.1"/>
    <property type="molecule type" value="Genomic_DNA"/>
</dbReference>
<dbReference type="GO" id="GO:0031490">
    <property type="term" value="F:chromatin DNA binding"/>
    <property type="evidence" value="ECO:0007669"/>
    <property type="project" value="TreeGrafter"/>
</dbReference>
<feature type="compositionally biased region" description="Basic and acidic residues" evidence="2">
    <location>
        <begin position="35"/>
        <end position="50"/>
    </location>
</feature>
<name>A0A841GNV8_9BACT</name>
<dbReference type="PANTHER" id="PTHR12706:SF30">
    <property type="entry name" value="PROTEIN STRAWBERRY NOTCH-RELATED"/>
    <property type="match status" value="1"/>
</dbReference>
<dbReference type="AlphaFoldDB" id="A0A841GNV8"/>
<accession>A0A841GNV8</accession>
<evidence type="ECO:0008006" key="7">
    <source>
        <dbReference type="Google" id="ProtNLM"/>
    </source>
</evidence>
<feature type="domain" description="Strawberry notch helicase C" evidence="3">
    <location>
        <begin position="595"/>
        <end position="781"/>
    </location>
</feature>
<proteinExistence type="inferred from homology"/>
<organism evidence="5 6">
    <name type="scientific">Longimicrobium terrae</name>
    <dbReference type="NCBI Taxonomy" id="1639882"/>
    <lineage>
        <taxon>Bacteria</taxon>
        <taxon>Pseudomonadati</taxon>
        <taxon>Gemmatimonadota</taxon>
        <taxon>Longimicrobiia</taxon>
        <taxon>Longimicrobiales</taxon>
        <taxon>Longimicrobiaceae</taxon>
        <taxon>Longimicrobium</taxon>
    </lineage>
</organism>
<evidence type="ECO:0000259" key="3">
    <source>
        <dbReference type="Pfam" id="PF13871"/>
    </source>
</evidence>
<dbReference type="PANTHER" id="PTHR12706">
    <property type="entry name" value="STRAWBERRY NOTCH-RELATED"/>
    <property type="match status" value="1"/>
</dbReference>
<dbReference type="GO" id="GO:0042393">
    <property type="term" value="F:histone binding"/>
    <property type="evidence" value="ECO:0007669"/>
    <property type="project" value="TreeGrafter"/>
</dbReference>
<reference evidence="5 6" key="1">
    <citation type="submission" date="2020-08" db="EMBL/GenBank/DDBJ databases">
        <title>Genomic Encyclopedia of Type Strains, Phase IV (KMG-IV): sequencing the most valuable type-strain genomes for metagenomic binning, comparative biology and taxonomic classification.</title>
        <authorList>
            <person name="Goeker M."/>
        </authorList>
    </citation>
    <scope>NUCLEOTIDE SEQUENCE [LARGE SCALE GENOMIC DNA]</scope>
    <source>
        <strain evidence="5 6">DSM 29007</strain>
    </source>
</reference>
<dbReference type="InterPro" id="IPR026937">
    <property type="entry name" value="SBNO_Helicase_C_dom"/>
</dbReference>
<dbReference type="Pfam" id="PF13872">
    <property type="entry name" value="AAA_34"/>
    <property type="match status" value="1"/>
</dbReference>
<protein>
    <recommendedName>
        <fullName evidence="7">Helicase ATP-binding domain-containing protein</fullName>
    </recommendedName>
</protein>
<dbReference type="SUPFAM" id="SSF52540">
    <property type="entry name" value="P-loop containing nucleoside triphosphate hydrolases"/>
    <property type="match status" value="1"/>
</dbReference>
<dbReference type="Gene3D" id="3.40.50.300">
    <property type="entry name" value="P-loop containing nucleotide triphosphate hydrolases"/>
    <property type="match status" value="2"/>
</dbReference>
<dbReference type="Proteomes" id="UP000582837">
    <property type="component" value="Unassembled WGS sequence"/>
</dbReference>
<feature type="compositionally biased region" description="Polar residues" evidence="2">
    <location>
        <begin position="20"/>
        <end position="32"/>
    </location>
</feature>
<evidence type="ECO:0000259" key="4">
    <source>
        <dbReference type="Pfam" id="PF13872"/>
    </source>
</evidence>
<comment type="similarity">
    <text evidence="1">Belongs to the SBNO family.</text>
</comment>
<evidence type="ECO:0000313" key="6">
    <source>
        <dbReference type="Proteomes" id="UP000582837"/>
    </source>
</evidence>
<feature type="region of interest" description="Disordered" evidence="2">
    <location>
        <begin position="1"/>
        <end position="52"/>
    </location>
</feature>
<dbReference type="GO" id="GO:0006355">
    <property type="term" value="P:regulation of DNA-templated transcription"/>
    <property type="evidence" value="ECO:0007669"/>
    <property type="project" value="InterPro"/>
</dbReference>
<gene>
    <name evidence="5" type="ORF">HNQ61_001956</name>
</gene>
<dbReference type="RefSeq" id="WP_170035728.1">
    <property type="nucleotide sequence ID" value="NZ_JABDTL010000001.1"/>
</dbReference>
<evidence type="ECO:0000256" key="2">
    <source>
        <dbReference type="SAM" id="MobiDB-lite"/>
    </source>
</evidence>
<dbReference type="InterPro" id="IPR026741">
    <property type="entry name" value="SNO"/>
</dbReference>